<name>A0ABS2DV76_9BURK</name>
<dbReference type="Proteomes" id="UP000715095">
    <property type="component" value="Unassembled WGS sequence"/>
</dbReference>
<protein>
    <submittedName>
        <fullName evidence="1">Uncharacterized protein</fullName>
    </submittedName>
</protein>
<accession>A0ABS2DV76</accession>
<gene>
    <name evidence="1" type="ORF">H6A60_12355</name>
</gene>
<sequence>DWDRVDLSEWIALLESTGNMPDGETISIDSFTGKGSKLDMEGDRLNTIDRTLERLDDIDVDGVRSEANDEMNLDTGYAGASGS</sequence>
<organism evidence="1 2">
    <name type="scientific">Sutterella massiliensis</name>
    <dbReference type="NCBI Taxonomy" id="1816689"/>
    <lineage>
        <taxon>Bacteria</taxon>
        <taxon>Pseudomonadati</taxon>
        <taxon>Pseudomonadota</taxon>
        <taxon>Betaproteobacteria</taxon>
        <taxon>Burkholderiales</taxon>
        <taxon>Sutterellaceae</taxon>
        <taxon>Sutterella</taxon>
    </lineage>
</organism>
<keyword evidence="2" id="KW-1185">Reference proteome</keyword>
<reference evidence="1 2" key="1">
    <citation type="journal article" date="2021" name="Sci. Rep.">
        <title>The distribution of antibiotic resistance genes in chicken gut microbiota commensals.</title>
        <authorList>
            <person name="Juricova H."/>
            <person name="Matiasovicova J."/>
            <person name="Kubasova T."/>
            <person name="Cejkova D."/>
            <person name="Rychlik I."/>
        </authorList>
    </citation>
    <scope>NUCLEOTIDE SEQUENCE [LARGE SCALE GENOMIC DNA]</scope>
    <source>
        <strain evidence="1 2">An829</strain>
    </source>
</reference>
<dbReference type="RefSeq" id="WP_205105108.1">
    <property type="nucleotide sequence ID" value="NZ_JACJJC010000255.1"/>
</dbReference>
<comment type="caution">
    <text evidence="1">The sequence shown here is derived from an EMBL/GenBank/DDBJ whole genome shotgun (WGS) entry which is preliminary data.</text>
</comment>
<proteinExistence type="predicted"/>
<evidence type="ECO:0000313" key="1">
    <source>
        <dbReference type="EMBL" id="MBM6705255.1"/>
    </source>
</evidence>
<dbReference type="EMBL" id="JACJJC010000255">
    <property type="protein sequence ID" value="MBM6705255.1"/>
    <property type="molecule type" value="Genomic_DNA"/>
</dbReference>
<feature type="non-terminal residue" evidence="1">
    <location>
        <position position="1"/>
    </location>
</feature>
<evidence type="ECO:0000313" key="2">
    <source>
        <dbReference type="Proteomes" id="UP000715095"/>
    </source>
</evidence>